<dbReference type="Proteomes" id="UP001451782">
    <property type="component" value="Chromosome"/>
</dbReference>
<dbReference type="KEGG" id="yag:AABB28_05425"/>
<accession>A0AAN0M7V8</accession>
<name>A0AAN0M7V8_9RHOB</name>
<reference evidence="1 2" key="1">
    <citation type="submission" date="2024-04" db="EMBL/GenBank/DDBJ databases">
        <title>Phylogenomic analyses of a clade within the roseobacter group suggest taxonomic reassignments of species of the genera Aestuariivita, Citreicella, Loktanella, Nautella, Pelagibaca, Ruegeria, Thalassobius, Thiobacimonas and Tropicibacter, and the proposal o.</title>
        <authorList>
            <person name="Jeon C.O."/>
        </authorList>
    </citation>
    <scope>NUCLEOTIDE SEQUENCE [LARGE SCALE GENOMIC DNA]</scope>
    <source>
        <strain evidence="1 2">G8-12</strain>
    </source>
</reference>
<dbReference type="RefSeq" id="WP_342071078.1">
    <property type="nucleotide sequence ID" value="NZ_CP151762.1"/>
</dbReference>
<dbReference type="AlphaFoldDB" id="A0AAN0M7V8"/>
<evidence type="ECO:0000313" key="1">
    <source>
        <dbReference type="EMBL" id="WZU64718.1"/>
    </source>
</evidence>
<keyword evidence="2" id="KW-1185">Reference proteome</keyword>
<gene>
    <name evidence="1" type="ORF">AABB28_05425</name>
</gene>
<dbReference type="EMBL" id="CP151762">
    <property type="protein sequence ID" value="WZU64718.1"/>
    <property type="molecule type" value="Genomic_DNA"/>
</dbReference>
<evidence type="ECO:0000313" key="2">
    <source>
        <dbReference type="Proteomes" id="UP001451782"/>
    </source>
</evidence>
<organism evidence="1 2">
    <name type="scientific">Yoonia algicola</name>
    <dbReference type="NCBI Taxonomy" id="3137368"/>
    <lineage>
        <taxon>Bacteria</taxon>
        <taxon>Pseudomonadati</taxon>
        <taxon>Pseudomonadota</taxon>
        <taxon>Alphaproteobacteria</taxon>
        <taxon>Rhodobacterales</taxon>
        <taxon>Paracoccaceae</taxon>
        <taxon>Yoonia</taxon>
    </lineage>
</organism>
<proteinExistence type="predicted"/>
<sequence length="112" mass="11663">MAALLCATIAGPAVADVISCDLSGVPVRFAIDPSQFAPAQHPADPPRRQITTVQMGDTAFAAEPVVLGDTRGFWATQADGAELLFVMQPDGTATFTDTRNAAPMTGTCEVLQ</sequence>
<protein>
    <submittedName>
        <fullName evidence="1">Uncharacterized protein</fullName>
    </submittedName>
</protein>